<comment type="cofactor">
    <cofactor evidence="1 8">
        <name>heme</name>
        <dbReference type="ChEBI" id="CHEBI:30413"/>
    </cofactor>
</comment>
<evidence type="ECO:0000313" key="11">
    <source>
        <dbReference type="EMBL" id="GIK01933.1"/>
    </source>
</evidence>
<dbReference type="Proteomes" id="UP000710440">
    <property type="component" value="Unassembled WGS sequence"/>
</dbReference>
<protein>
    <recommendedName>
        <fullName evidence="13">Cytochrome P450</fullName>
    </recommendedName>
</protein>
<evidence type="ECO:0000256" key="9">
    <source>
        <dbReference type="RuleBase" id="RU000461"/>
    </source>
</evidence>
<keyword evidence="12" id="KW-1185">Reference proteome</keyword>
<organism evidence="11 12">
    <name type="scientific">Aspergillus viridinutans</name>
    <dbReference type="NCBI Taxonomy" id="75553"/>
    <lineage>
        <taxon>Eukaryota</taxon>
        <taxon>Fungi</taxon>
        <taxon>Dikarya</taxon>
        <taxon>Ascomycota</taxon>
        <taxon>Pezizomycotina</taxon>
        <taxon>Eurotiomycetes</taxon>
        <taxon>Eurotiomycetidae</taxon>
        <taxon>Eurotiales</taxon>
        <taxon>Aspergillaceae</taxon>
        <taxon>Aspergillus</taxon>
        <taxon>Aspergillus subgen. Fumigati</taxon>
    </lineage>
</organism>
<proteinExistence type="inferred from homology"/>
<dbReference type="Pfam" id="PF00067">
    <property type="entry name" value="p450"/>
    <property type="match status" value="1"/>
</dbReference>
<dbReference type="PROSITE" id="PS00086">
    <property type="entry name" value="CYTOCHROME_P450"/>
    <property type="match status" value="1"/>
</dbReference>
<dbReference type="OrthoDB" id="1844152at2759"/>
<dbReference type="GO" id="GO:0020037">
    <property type="term" value="F:heme binding"/>
    <property type="evidence" value="ECO:0007669"/>
    <property type="project" value="InterPro"/>
</dbReference>
<keyword evidence="5 9" id="KW-0560">Oxidoreductase</keyword>
<dbReference type="RefSeq" id="XP_043125119.1">
    <property type="nucleotide sequence ID" value="XM_043269184.1"/>
</dbReference>
<gene>
    <name evidence="11" type="ORF">Aspvir_005974</name>
</gene>
<evidence type="ECO:0000256" key="1">
    <source>
        <dbReference type="ARBA" id="ARBA00001971"/>
    </source>
</evidence>
<dbReference type="InterPro" id="IPR002403">
    <property type="entry name" value="Cyt_P450_E_grp-IV"/>
</dbReference>
<dbReference type="EMBL" id="BOPL01000003">
    <property type="protein sequence ID" value="GIK01933.1"/>
    <property type="molecule type" value="Genomic_DNA"/>
</dbReference>
<keyword evidence="6 8" id="KW-0408">Iron</keyword>
<dbReference type="PANTHER" id="PTHR46206">
    <property type="entry name" value="CYTOCHROME P450"/>
    <property type="match status" value="1"/>
</dbReference>
<keyword evidence="10" id="KW-0812">Transmembrane</keyword>
<reference evidence="11 12" key="1">
    <citation type="submission" date="2021-02" db="EMBL/GenBank/DDBJ databases">
        <title>Pan-genome distribution and transcriptional activeness of fungal secondary metabolism genes in Aspergillus section Fumigati.</title>
        <authorList>
            <person name="Takahashi H."/>
            <person name="Umemura M."/>
            <person name="Ninomiya A."/>
            <person name="Kusuya Y."/>
            <person name="Urayama S."/>
            <person name="Shimizu M."/>
            <person name="Watanabe A."/>
            <person name="Kamei K."/>
            <person name="Yaguchi T."/>
            <person name="Hagiwara D."/>
        </authorList>
    </citation>
    <scope>NUCLEOTIDE SEQUENCE [LARGE SCALE GENOMIC DNA]</scope>
    <source>
        <strain evidence="11 12">IFM 47045</strain>
    </source>
</reference>
<dbReference type="GO" id="GO:0004497">
    <property type="term" value="F:monooxygenase activity"/>
    <property type="evidence" value="ECO:0007669"/>
    <property type="project" value="UniProtKB-KW"/>
</dbReference>
<evidence type="ECO:0000256" key="10">
    <source>
        <dbReference type="SAM" id="Phobius"/>
    </source>
</evidence>
<evidence type="ECO:0000256" key="4">
    <source>
        <dbReference type="ARBA" id="ARBA00022723"/>
    </source>
</evidence>
<dbReference type="InterPro" id="IPR017972">
    <property type="entry name" value="Cyt_P450_CS"/>
</dbReference>
<dbReference type="GeneID" id="66933956"/>
<feature type="transmembrane region" description="Helical" evidence="10">
    <location>
        <begin position="16"/>
        <end position="34"/>
    </location>
</feature>
<keyword evidence="3 8" id="KW-0349">Heme</keyword>
<evidence type="ECO:0008006" key="13">
    <source>
        <dbReference type="Google" id="ProtNLM"/>
    </source>
</evidence>
<keyword evidence="4 8" id="KW-0479">Metal-binding</keyword>
<evidence type="ECO:0000256" key="5">
    <source>
        <dbReference type="ARBA" id="ARBA00023002"/>
    </source>
</evidence>
<dbReference type="InterPro" id="IPR001128">
    <property type="entry name" value="Cyt_P450"/>
</dbReference>
<dbReference type="GO" id="GO:0005506">
    <property type="term" value="F:iron ion binding"/>
    <property type="evidence" value="ECO:0007669"/>
    <property type="project" value="InterPro"/>
</dbReference>
<comment type="caution">
    <text evidence="11">The sequence shown here is derived from an EMBL/GenBank/DDBJ whole genome shotgun (WGS) entry which is preliminary data.</text>
</comment>
<dbReference type="InterPro" id="IPR036396">
    <property type="entry name" value="Cyt_P450_sf"/>
</dbReference>
<dbReference type="PRINTS" id="PR00465">
    <property type="entry name" value="EP450IV"/>
</dbReference>
<name>A0A9P3F5D0_ASPVI</name>
<sequence length="522" mass="59278">MIATTIFTSIRDVEQSTTIIITSFLVAIALFIRVPRPSLPQLPLVNSPRRWEFSFTNAKKRYYANAKNVIQAGFEKSKNGFYAVTENGIELILAPKYAHAIRNDKRFDFHAYRAHTMLPNVAGLNVFEMDQVGKEIMSYIIRQKLTHQLVDLVEPLSEEASDALQQSWTDNPEWHEISVKSTVLDIISQQSARIFLGRSFSHNPTWLALSRSITLHAFSAVRELRVYPSLLRPLVGWFLPACQLLRGEIANARTLIEPVILSRRAERERCIAEGLEPPIYLDTIAWAEECARGRKYDPAVLQLTLALSAMHNTSDFLTQVIYDIAARPGLVEELRKEIIDVRTNTGERGFWNKRAVHQLMLMDSVMKESQRLKPTGLVNMRRYATEKIRLASTTPGDNDSITIEKGDLLMISQHNHWDEGIYPNAAHFDPYRFYKMRQTPTQEHAAHFVATSVNHIGFGHGAHGCPGRFFATAETKLALCHILMKYDIKLVDQPKVFTVGSITSADPVARVAVRRRKDEVSL</sequence>
<dbReference type="AlphaFoldDB" id="A0A9P3F5D0"/>
<dbReference type="Gene3D" id="1.10.630.10">
    <property type="entry name" value="Cytochrome P450"/>
    <property type="match status" value="1"/>
</dbReference>
<evidence type="ECO:0000256" key="8">
    <source>
        <dbReference type="PIRSR" id="PIRSR602403-1"/>
    </source>
</evidence>
<accession>A0A9P3F5D0</accession>
<dbReference type="CDD" id="cd11041">
    <property type="entry name" value="CYP503A1-like"/>
    <property type="match status" value="1"/>
</dbReference>
<evidence type="ECO:0000313" key="12">
    <source>
        <dbReference type="Proteomes" id="UP000710440"/>
    </source>
</evidence>
<keyword evidence="10" id="KW-1133">Transmembrane helix</keyword>
<evidence type="ECO:0000256" key="6">
    <source>
        <dbReference type="ARBA" id="ARBA00023004"/>
    </source>
</evidence>
<keyword evidence="10" id="KW-0472">Membrane</keyword>
<feature type="binding site" description="axial binding residue" evidence="8">
    <location>
        <position position="465"/>
    </location>
    <ligand>
        <name>heme</name>
        <dbReference type="ChEBI" id="CHEBI:30413"/>
    </ligand>
    <ligandPart>
        <name>Fe</name>
        <dbReference type="ChEBI" id="CHEBI:18248"/>
    </ligandPart>
</feature>
<dbReference type="SUPFAM" id="SSF48264">
    <property type="entry name" value="Cytochrome P450"/>
    <property type="match status" value="1"/>
</dbReference>
<dbReference type="GO" id="GO:0019748">
    <property type="term" value="P:secondary metabolic process"/>
    <property type="evidence" value="ECO:0007669"/>
    <property type="project" value="UniProtKB-ARBA"/>
</dbReference>
<dbReference type="PANTHER" id="PTHR46206:SF2">
    <property type="entry name" value="CYTOCHROME P450 MONOOXYGENASE AUSG-RELATED"/>
    <property type="match status" value="1"/>
</dbReference>
<evidence type="ECO:0000256" key="3">
    <source>
        <dbReference type="ARBA" id="ARBA00022617"/>
    </source>
</evidence>
<keyword evidence="7 9" id="KW-0503">Monooxygenase</keyword>
<evidence type="ECO:0000256" key="2">
    <source>
        <dbReference type="ARBA" id="ARBA00010617"/>
    </source>
</evidence>
<comment type="similarity">
    <text evidence="2 9">Belongs to the cytochrome P450 family.</text>
</comment>
<evidence type="ECO:0000256" key="7">
    <source>
        <dbReference type="ARBA" id="ARBA00023033"/>
    </source>
</evidence>
<dbReference type="GO" id="GO:0016705">
    <property type="term" value="F:oxidoreductase activity, acting on paired donors, with incorporation or reduction of molecular oxygen"/>
    <property type="evidence" value="ECO:0007669"/>
    <property type="project" value="InterPro"/>
</dbReference>